<evidence type="ECO:0000313" key="7">
    <source>
        <dbReference type="EMBL" id="VAW81757.1"/>
    </source>
</evidence>
<evidence type="ECO:0000256" key="3">
    <source>
        <dbReference type="ARBA" id="ARBA00022692"/>
    </source>
</evidence>
<dbReference type="PANTHER" id="PTHR35093">
    <property type="entry name" value="OUTER MEMBRANE PROTEIN NMB0088-RELATED"/>
    <property type="match status" value="1"/>
</dbReference>
<proteinExistence type="predicted"/>
<protein>
    <submittedName>
        <fullName evidence="7">Putative facilitator of salicylate uptake</fullName>
    </submittedName>
</protein>
<sequence>MKLFSKRIIAAAIITGISIPATSYATNGFFLIGFGAKSRGMGGVGVAEGVDGLAAANNPATMIDVGTRFDIGGDIFFADMRVTHSDGTLSETVIQEKSDFENTAFSYGGNIFLLPNMGGTYKFSDDITVGFAFIGAGLGTQFNQKLPAGNTSYFFNFNGLGGDDKVGIKLLQVQIPLSIAFRINKQHTVGASFVIAGQGFEAWGLGAFEDLGFGATSGNLSNQGTDISYGAGIRLGWQGKFIDNKLKVGVNYSSRTYMTKFDDYKNLFAEQGDFDIPENYALGIAYNFNPKLNIKFDIQQINFNDVASIGNPGPLANDPSRTEFNPLCPGEDTIECKLGGNLGMGFGWTNQTVYKLGSEFHYNQKLTFRAGLNYGEATIKKDQVLFNLIAPATIEKHLTVGATYHFSEDIELSMSYVHAFENTITGQTLFQPSGAPINSPVDNASLSMKQRSLGFELGIKW</sequence>
<keyword evidence="4" id="KW-0732">Signal</keyword>
<keyword evidence="6" id="KW-0998">Cell outer membrane</keyword>
<keyword evidence="3" id="KW-0812">Transmembrane</keyword>
<dbReference type="SUPFAM" id="SSF56935">
    <property type="entry name" value="Porins"/>
    <property type="match status" value="1"/>
</dbReference>
<evidence type="ECO:0000256" key="4">
    <source>
        <dbReference type="ARBA" id="ARBA00022729"/>
    </source>
</evidence>
<dbReference type="AlphaFoldDB" id="A0A3B0Z2M0"/>
<evidence type="ECO:0000256" key="6">
    <source>
        <dbReference type="ARBA" id="ARBA00023237"/>
    </source>
</evidence>
<dbReference type="Gene3D" id="2.40.160.60">
    <property type="entry name" value="Outer membrane protein transport protein (OMPP1/FadL/TodX)"/>
    <property type="match status" value="1"/>
</dbReference>
<dbReference type="Pfam" id="PF03349">
    <property type="entry name" value="Toluene_X"/>
    <property type="match status" value="1"/>
</dbReference>
<evidence type="ECO:0000256" key="5">
    <source>
        <dbReference type="ARBA" id="ARBA00023136"/>
    </source>
</evidence>
<dbReference type="GO" id="GO:0015483">
    <property type="term" value="F:long-chain fatty acid transporting porin activity"/>
    <property type="evidence" value="ECO:0007669"/>
    <property type="project" value="TreeGrafter"/>
</dbReference>
<accession>A0A3B0Z2M0</accession>
<keyword evidence="2" id="KW-1134">Transmembrane beta strand</keyword>
<evidence type="ECO:0000256" key="2">
    <source>
        <dbReference type="ARBA" id="ARBA00022452"/>
    </source>
</evidence>
<name>A0A3B0Z2M0_9ZZZZ</name>
<gene>
    <name evidence="7" type="ORF">MNBD_GAMMA12-2240</name>
</gene>
<keyword evidence="5" id="KW-0472">Membrane</keyword>
<reference evidence="7" key="1">
    <citation type="submission" date="2018-06" db="EMBL/GenBank/DDBJ databases">
        <authorList>
            <person name="Zhirakovskaya E."/>
        </authorList>
    </citation>
    <scope>NUCLEOTIDE SEQUENCE</scope>
</reference>
<organism evidence="7">
    <name type="scientific">hydrothermal vent metagenome</name>
    <dbReference type="NCBI Taxonomy" id="652676"/>
    <lineage>
        <taxon>unclassified sequences</taxon>
        <taxon>metagenomes</taxon>
        <taxon>ecological metagenomes</taxon>
    </lineage>
</organism>
<dbReference type="GO" id="GO:0009279">
    <property type="term" value="C:cell outer membrane"/>
    <property type="evidence" value="ECO:0007669"/>
    <property type="project" value="UniProtKB-SubCell"/>
</dbReference>
<dbReference type="PANTHER" id="PTHR35093:SF8">
    <property type="entry name" value="OUTER MEMBRANE PROTEIN NMB0088-RELATED"/>
    <property type="match status" value="1"/>
</dbReference>
<evidence type="ECO:0000256" key="1">
    <source>
        <dbReference type="ARBA" id="ARBA00004571"/>
    </source>
</evidence>
<dbReference type="InterPro" id="IPR005017">
    <property type="entry name" value="OMPP1/FadL/TodX"/>
</dbReference>
<comment type="subcellular location">
    <subcellularLocation>
        <location evidence="1">Cell outer membrane</location>
        <topology evidence="1">Multi-pass membrane protein</topology>
    </subcellularLocation>
</comment>
<dbReference type="EMBL" id="UOFL01000225">
    <property type="protein sequence ID" value="VAW81757.1"/>
    <property type="molecule type" value="Genomic_DNA"/>
</dbReference>